<dbReference type="PANTHER" id="PTHR43649">
    <property type="entry name" value="ARABINOSE-BINDING PROTEIN-RELATED"/>
    <property type="match status" value="1"/>
</dbReference>
<evidence type="ECO:0000256" key="1">
    <source>
        <dbReference type="ARBA" id="ARBA00004418"/>
    </source>
</evidence>
<name>A0A1I4DRU9_9HYPH</name>
<keyword evidence="6" id="KW-1185">Reference proteome</keyword>
<keyword evidence="3" id="KW-0574">Periplasm</keyword>
<dbReference type="InterPro" id="IPR006059">
    <property type="entry name" value="SBP"/>
</dbReference>
<comment type="caution">
    <text evidence="5">The sequence shown here is derived from an EMBL/GenBank/DDBJ whole genome shotgun (WGS) entry which is preliminary data.</text>
</comment>
<reference evidence="5 6" key="1">
    <citation type="submission" date="2016-10" db="EMBL/GenBank/DDBJ databases">
        <authorList>
            <person name="Varghese N."/>
            <person name="Submissions S."/>
        </authorList>
    </citation>
    <scope>NUCLEOTIDE SEQUENCE [LARGE SCALE GENOMIC DNA]</scope>
    <source>
        <strain evidence="5 6">DSM 16392</strain>
    </source>
</reference>
<comment type="similarity">
    <text evidence="2">Belongs to the bacterial solute-binding protein 1 family.</text>
</comment>
<evidence type="ECO:0000256" key="4">
    <source>
        <dbReference type="SAM" id="SignalP"/>
    </source>
</evidence>
<gene>
    <name evidence="5" type="ORF">SAMN04488518_11284</name>
</gene>
<dbReference type="SUPFAM" id="SSF53850">
    <property type="entry name" value="Periplasmic binding protein-like II"/>
    <property type="match status" value="1"/>
</dbReference>
<dbReference type="Proteomes" id="UP000199598">
    <property type="component" value="Unassembled WGS sequence"/>
</dbReference>
<dbReference type="InterPro" id="IPR050490">
    <property type="entry name" value="Bact_solute-bd_prot1"/>
</dbReference>
<evidence type="ECO:0000313" key="6">
    <source>
        <dbReference type="Proteomes" id="UP000199598"/>
    </source>
</evidence>
<evidence type="ECO:0000256" key="3">
    <source>
        <dbReference type="ARBA" id="ARBA00022764"/>
    </source>
</evidence>
<evidence type="ECO:0000313" key="5">
    <source>
        <dbReference type="EMBL" id="SFK94987.1"/>
    </source>
</evidence>
<dbReference type="Pfam" id="PF01547">
    <property type="entry name" value="SBP_bac_1"/>
    <property type="match status" value="1"/>
</dbReference>
<dbReference type="RefSeq" id="WP_093522346.1">
    <property type="nucleotide sequence ID" value="NZ_FOSK01000012.1"/>
</dbReference>
<accession>A0A1I4DRU9</accession>
<dbReference type="Gene3D" id="3.40.190.10">
    <property type="entry name" value="Periplasmic binding protein-like II"/>
    <property type="match status" value="2"/>
</dbReference>
<keyword evidence="4" id="KW-0732">Signal</keyword>
<comment type="subcellular location">
    <subcellularLocation>
        <location evidence="1">Periplasm</location>
    </subcellularLocation>
</comment>
<organism evidence="5 6">
    <name type="scientific">Pseudovibrio ascidiaceicola</name>
    <dbReference type="NCBI Taxonomy" id="285279"/>
    <lineage>
        <taxon>Bacteria</taxon>
        <taxon>Pseudomonadati</taxon>
        <taxon>Pseudomonadota</taxon>
        <taxon>Alphaproteobacteria</taxon>
        <taxon>Hyphomicrobiales</taxon>
        <taxon>Stappiaceae</taxon>
        <taxon>Pseudovibrio</taxon>
    </lineage>
</organism>
<feature type="chain" id="PRO_5045039313" evidence="4">
    <location>
        <begin position="29"/>
        <end position="423"/>
    </location>
</feature>
<dbReference type="EMBL" id="FOSK01000012">
    <property type="protein sequence ID" value="SFK94987.1"/>
    <property type="molecule type" value="Genomic_DNA"/>
</dbReference>
<evidence type="ECO:0000256" key="2">
    <source>
        <dbReference type="ARBA" id="ARBA00008520"/>
    </source>
</evidence>
<protein>
    <submittedName>
        <fullName evidence="5">Raffinose/stachyose/melibiose transport system substrate-binding protein</fullName>
    </submittedName>
</protein>
<proteinExistence type="inferred from homology"/>
<sequence length="423" mass="45858">MNKRRRQLLLAAVLAPVMATASMVPSFAADEVTISHYFTGELGQKGLKDILEGFKAKSGITVKDSPIGHEDFKTGILVRAAGNALPDVFSYWAGARTQFVIDAGDLRPIDGMWNKAGLDNVVAKSVADGATKYDGERYLVPFGYHYSGLFFNKAVMEKAGILEAPKTWEEFLAACEKLKANGVTPIALGSKNRWPAQFWFDYLILRTAGPDYRAKLMNGTASYADPEVKKAMGLWKSMVDKGYFVENANADSWTDASDKVARGDAAMTLMGTWITGYWNSIGLKPGEDYDFYPFPEVTAGVPNAVVGPVDGLVISANAKNPEGAEQLLEYLVSDPEAQAKWANIQGALSANVNVEKSNYNAVMLKALDTIDAAQTFAFNYDLSTPPPVAEVGLSMFARFMDDPSKVDVILDETQASAASAFAE</sequence>
<feature type="signal peptide" evidence="4">
    <location>
        <begin position="1"/>
        <end position="28"/>
    </location>
</feature>